<keyword evidence="4" id="KW-0539">Nucleus</keyword>
<dbReference type="GO" id="GO:0042796">
    <property type="term" value="P:snRNA transcription by RNA polymerase III"/>
    <property type="evidence" value="ECO:0007669"/>
    <property type="project" value="TreeGrafter"/>
</dbReference>
<dbReference type="GO" id="GO:0019185">
    <property type="term" value="C:snRNA-activating protein complex"/>
    <property type="evidence" value="ECO:0007669"/>
    <property type="project" value="TreeGrafter"/>
</dbReference>
<keyword evidence="2" id="KW-0238">DNA-binding</keyword>
<evidence type="ECO:0000256" key="5">
    <source>
        <dbReference type="SAM" id="MobiDB-lite"/>
    </source>
</evidence>
<evidence type="ECO:0000256" key="1">
    <source>
        <dbReference type="ARBA" id="ARBA00023015"/>
    </source>
</evidence>
<protein>
    <submittedName>
        <fullName evidence="6">Uncharacterized protein</fullName>
    </submittedName>
</protein>
<keyword evidence="1" id="KW-0805">Transcription regulation</keyword>
<sequence length="365" mass="41244">MEHGATEDFHADRKFSKRKINRPTETASMTGKRVKAAFPVSRDSFGENGDPEDEGIASGAHVTKEEVENVFAVSDDSDLEFSDRDSEDSDESSVVDLETGGGPLLYPSSNFASKSSFLSWHENQPSLENSSLVDAEQDDFLTRYTLSEESSETETMRKSLEINMALQKLVMGELNVLHLYLVKCRRRQEELESSLDLYIRGPGREGTASTQHLASVRLTSYHWPYFQSRKGDVPPPAEGDLEESVFRAELKPRPWKKFEQDMLLNAVAQNVIDRTKALLEMRLQLLETRMSAITDNPQFIISESDPEASQETNGGDSRLEELERMNMEISEIESSLDSLNEDQDITKIVGPRNKEHDWLKISTID</sequence>
<dbReference type="EMBL" id="CAJPEV010006286">
    <property type="protein sequence ID" value="CAG0904014.1"/>
    <property type="molecule type" value="Genomic_DNA"/>
</dbReference>
<feature type="region of interest" description="Disordered" evidence="5">
    <location>
        <begin position="1"/>
        <end position="101"/>
    </location>
</feature>
<keyword evidence="7" id="KW-1185">Reference proteome</keyword>
<name>A0A7R9FSQ8_9CRUS</name>
<gene>
    <name evidence="6" type="ORF">DSTB1V02_LOCUS13400</name>
</gene>
<dbReference type="Proteomes" id="UP000677054">
    <property type="component" value="Unassembled WGS sequence"/>
</dbReference>
<accession>A0A7R9FSQ8</accession>
<dbReference type="PANTHER" id="PTHR46621">
    <property type="entry name" value="SNRNA-ACTIVATING PROTEIN COMPLEX SUBUNIT 4"/>
    <property type="match status" value="1"/>
</dbReference>
<reference evidence="6" key="1">
    <citation type="submission" date="2020-11" db="EMBL/GenBank/DDBJ databases">
        <authorList>
            <person name="Tran Van P."/>
        </authorList>
    </citation>
    <scope>NUCLEOTIDE SEQUENCE</scope>
</reference>
<dbReference type="GO" id="GO:0001006">
    <property type="term" value="F:RNA polymerase III type 3 promoter sequence-specific DNA binding"/>
    <property type="evidence" value="ECO:0007669"/>
    <property type="project" value="TreeGrafter"/>
</dbReference>
<keyword evidence="3" id="KW-0804">Transcription</keyword>
<evidence type="ECO:0000256" key="2">
    <source>
        <dbReference type="ARBA" id="ARBA00023125"/>
    </source>
</evidence>
<evidence type="ECO:0000256" key="3">
    <source>
        <dbReference type="ARBA" id="ARBA00023163"/>
    </source>
</evidence>
<feature type="compositionally biased region" description="Acidic residues" evidence="5">
    <location>
        <begin position="75"/>
        <end position="93"/>
    </location>
</feature>
<dbReference type="AlphaFoldDB" id="A0A7R9FSQ8"/>
<feature type="non-terminal residue" evidence="6">
    <location>
        <position position="1"/>
    </location>
</feature>
<evidence type="ECO:0000313" key="6">
    <source>
        <dbReference type="EMBL" id="CAD7253652.1"/>
    </source>
</evidence>
<dbReference type="InterPro" id="IPR051575">
    <property type="entry name" value="Myb-like_DNA-bd"/>
</dbReference>
<dbReference type="PANTHER" id="PTHR46621:SF1">
    <property type="entry name" value="SNRNA-ACTIVATING PROTEIN COMPLEX SUBUNIT 4"/>
    <property type="match status" value="1"/>
</dbReference>
<dbReference type="GO" id="GO:0042795">
    <property type="term" value="P:snRNA transcription by RNA polymerase II"/>
    <property type="evidence" value="ECO:0007669"/>
    <property type="project" value="TreeGrafter"/>
</dbReference>
<organism evidence="6">
    <name type="scientific">Darwinula stevensoni</name>
    <dbReference type="NCBI Taxonomy" id="69355"/>
    <lineage>
        <taxon>Eukaryota</taxon>
        <taxon>Metazoa</taxon>
        <taxon>Ecdysozoa</taxon>
        <taxon>Arthropoda</taxon>
        <taxon>Crustacea</taxon>
        <taxon>Oligostraca</taxon>
        <taxon>Ostracoda</taxon>
        <taxon>Podocopa</taxon>
        <taxon>Podocopida</taxon>
        <taxon>Darwinulocopina</taxon>
        <taxon>Darwinuloidea</taxon>
        <taxon>Darwinulidae</taxon>
        <taxon>Darwinula</taxon>
    </lineage>
</organism>
<dbReference type="GO" id="GO:0000978">
    <property type="term" value="F:RNA polymerase II cis-regulatory region sequence-specific DNA binding"/>
    <property type="evidence" value="ECO:0007669"/>
    <property type="project" value="TreeGrafter"/>
</dbReference>
<dbReference type="EMBL" id="LR905803">
    <property type="protein sequence ID" value="CAD7253652.1"/>
    <property type="molecule type" value="Genomic_DNA"/>
</dbReference>
<feature type="compositionally biased region" description="Basic and acidic residues" evidence="5">
    <location>
        <begin position="1"/>
        <end position="14"/>
    </location>
</feature>
<proteinExistence type="predicted"/>
<evidence type="ECO:0000256" key="4">
    <source>
        <dbReference type="ARBA" id="ARBA00023242"/>
    </source>
</evidence>
<evidence type="ECO:0000313" key="7">
    <source>
        <dbReference type="Proteomes" id="UP000677054"/>
    </source>
</evidence>